<dbReference type="GO" id="GO:0046512">
    <property type="term" value="P:sphingosine biosynthetic process"/>
    <property type="evidence" value="ECO:0007669"/>
    <property type="project" value="TreeGrafter"/>
</dbReference>
<dbReference type="InterPro" id="IPR006823">
    <property type="entry name" value="Ceramidase_alk"/>
</dbReference>
<keyword evidence="8" id="KW-0732">Signal</keyword>
<dbReference type="EMBL" id="KY030989">
    <property type="protein sequence ID" value="ATU82740.1"/>
    <property type="molecule type" value="mRNA"/>
</dbReference>
<proteinExistence type="evidence at transcript level"/>
<evidence type="ECO:0000256" key="6">
    <source>
        <dbReference type="PIRSR" id="PIRSR606823-2"/>
    </source>
</evidence>
<feature type="binding site" evidence="6">
    <location>
        <position position="219"/>
    </location>
    <ligand>
        <name>Zn(2+)</name>
        <dbReference type="ChEBI" id="CHEBI:29105"/>
    </ligand>
</feature>
<comment type="catalytic activity">
    <reaction evidence="7">
        <text>an N-acylsphing-4-enine + H2O = sphing-4-enine + a fatty acid</text>
        <dbReference type="Rhea" id="RHEA:20856"/>
        <dbReference type="ChEBI" id="CHEBI:15377"/>
        <dbReference type="ChEBI" id="CHEBI:28868"/>
        <dbReference type="ChEBI" id="CHEBI:52639"/>
        <dbReference type="ChEBI" id="CHEBI:57756"/>
        <dbReference type="EC" id="3.5.1.23"/>
    </reaction>
</comment>
<feature type="domain" description="Neutral/alkaline non-lysosomal ceramidase C-terminal" evidence="10">
    <location>
        <begin position="529"/>
        <end position="690"/>
    </location>
</feature>
<dbReference type="AlphaFoldDB" id="A0A2K8JRS6"/>
<evidence type="ECO:0000256" key="5">
    <source>
        <dbReference type="PIRSR" id="PIRSR606823-1"/>
    </source>
</evidence>
<dbReference type="GO" id="GO:0046872">
    <property type="term" value="F:metal ion binding"/>
    <property type="evidence" value="ECO:0007669"/>
    <property type="project" value="UniProtKB-KW"/>
</dbReference>
<organism evidence="11">
    <name type="scientific">Pristhesancus plagipennis</name>
    <name type="common">Common assassin bug</name>
    <dbReference type="NCBI Taxonomy" id="1955184"/>
    <lineage>
        <taxon>Eukaryota</taxon>
        <taxon>Metazoa</taxon>
        <taxon>Ecdysozoa</taxon>
        <taxon>Arthropoda</taxon>
        <taxon>Hexapoda</taxon>
        <taxon>Insecta</taxon>
        <taxon>Pterygota</taxon>
        <taxon>Neoptera</taxon>
        <taxon>Paraneoptera</taxon>
        <taxon>Hemiptera</taxon>
        <taxon>Heteroptera</taxon>
        <taxon>Panheteroptera</taxon>
        <taxon>Cimicomorpha</taxon>
        <taxon>Reduviidae</taxon>
        <taxon>Harpactorinae</taxon>
        <taxon>Harpactorini</taxon>
        <taxon>Pristhesancus</taxon>
    </lineage>
</organism>
<dbReference type="GO" id="GO:0016020">
    <property type="term" value="C:membrane"/>
    <property type="evidence" value="ECO:0007669"/>
    <property type="project" value="GOC"/>
</dbReference>
<feature type="binding site" evidence="6">
    <location>
        <position position="110"/>
    </location>
    <ligand>
        <name>Zn(2+)</name>
        <dbReference type="ChEBI" id="CHEBI:29105"/>
    </ligand>
</feature>
<dbReference type="Pfam" id="PF17048">
    <property type="entry name" value="Ceramidse_alk_C"/>
    <property type="match status" value="1"/>
</dbReference>
<feature type="domain" description="Neutral/alkaline non-lysosomal ceramidase N-terminal" evidence="9">
    <location>
        <begin position="20"/>
        <end position="526"/>
    </location>
</feature>
<keyword evidence="6" id="KW-0479">Metal-binding</keyword>
<sequence>MAYFSILLLILLTLKCSHSYKIGIGIADMTGPPAEVAFMGYAHPEQRGQGLHTRQFARSYIIDDGKTRIVFVTADCGMMGTFLRREVIKRLKSVYGGVYSEDNVMISGTHTHSTPGGFLMDIIFDLNTFGFVKETFEAYASGILRSISRAHSRLTDGKIYVTRGEVMNANINRSPTAYLKNPAAERAKYKYDVDKTFTQLKFYHTDGQPLGALTWFAVHPTSMNNTNTLVSSDNVGLASVLFEQRMNKQLTKIIGKGPFVAAFASTNLGDVSPNIKGPKCQMSGLPCDPNTSTCKNKNEKCVASGPGRDMFESTAIIATRIFESAWEAWSQNGEEVKGPLGIVHQYVDMPSQKVPYTDPKTGKVTTVKGCVPAMGYSFAAGTTDGPGAFSFEQGTMTTNPLWNALTDFLAAPSPEQIACQAPKPILLDTGEMNFPFEWQPSVVSTQLAVLGQLAIACVPGEFTTMSGRRLRERVAESLELKKPDQVIVAGLCNTYSDYIATPQEYQVQRYEGASTIFGPHTLTIYLAQYSKLAGHLKTGSKPTPGPEPPESFSGLISLLPPVIFDSAGMDYNYGDVIEQPKQNIKVGKTASVTFVSGHPRNGFHQEGSYLLVERQIGDNKWEIEATDANWETKFHWIRRSSILGTSKVTITWNIPKGTKPGIYRIRHFGHHKYIYGTIKPYEGVSADFKVSA</sequence>
<evidence type="ECO:0000256" key="4">
    <source>
        <dbReference type="ARBA" id="ARBA00022801"/>
    </source>
</evidence>
<comment type="cofactor">
    <cofactor evidence="6">
        <name>Zn(2+)</name>
        <dbReference type="ChEBI" id="CHEBI:29105"/>
    </cofactor>
    <text evidence="6">Binds 1 zinc ion per subunit.</text>
</comment>
<dbReference type="PANTHER" id="PTHR12670">
    <property type="entry name" value="CERAMIDASE"/>
    <property type="match status" value="1"/>
</dbReference>
<feature type="signal peptide" evidence="8">
    <location>
        <begin position="1"/>
        <end position="19"/>
    </location>
</feature>
<accession>A0A2K8JRS6</accession>
<dbReference type="InterPro" id="IPR031331">
    <property type="entry name" value="NEUT/ALK_ceramidase_C"/>
</dbReference>
<dbReference type="GO" id="GO:0046514">
    <property type="term" value="P:ceramide catabolic process"/>
    <property type="evidence" value="ECO:0007669"/>
    <property type="project" value="InterPro"/>
</dbReference>
<evidence type="ECO:0000259" key="10">
    <source>
        <dbReference type="Pfam" id="PF17048"/>
    </source>
</evidence>
<feature type="binding site" evidence="6">
    <location>
        <position position="498"/>
    </location>
    <ligand>
        <name>Zn(2+)</name>
        <dbReference type="ChEBI" id="CHEBI:29105"/>
    </ligand>
</feature>
<dbReference type="Pfam" id="PF04734">
    <property type="entry name" value="Ceramidase_alk"/>
    <property type="match status" value="1"/>
</dbReference>
<evidence type="ECO:0000256" key="3">
    <source>
        <dbReference type="ARBA" id="ARBA00019235"/>
    </source>
</evidence>
<feature type="chain" id="PRO_5014823555" description="Neutral ceramidase" evidence="8">
    <location>
        <begin position="20"/>
        <end position="692"/>
    </location>
</feature>
<dbReference type="InterPro" id="IPR031329">
    <property type="entry name" value="NEUT/ALK_ceramidase_N"/>
</dbReference>
<dbReference type="InterPro" id="IPR038445">
    <property type="entry name" value="NCDase_C_sf"/>
</dbReference>
<evidence type="ECO:0000256" key="2">
    <source>
        <dbReference type="ARBA" id="ARBA00011891"/>
    </source>
</evidence>
<name>A0A2K8JRS6_PRIPG</name>
<keyword evidence="7" id="KW-0746">Sphingolipid metabolism</keyword>
<dbReference type="PANTHER" id="PTHR12670:SF1">
    <property type="entry name" value="NEUTRAL CERAMIDASE"/>
    <property type="match status" value="1"/>
</dbReference>
<keyword evidence="6" id="KW-0862">Zinc</keyword>
<dbReference type="GO" id="GO:0017040">
    <property type="term" value="F:N-acylsphingosine amidohydrolase activity"/>
    <property type="evidence" value="ECO:0007669"/>
    <property type="project" value="UniProtKB-UniRule"/>
</dbReference>
<comment type="similarity">
    <text evidence="1 7">Belongs to the neutral ceramidase family.</text>
</comment>
<keyword evidence="7" id="KW-0443">Lipid metabolism</keyword>
<evidence type="ECO:0000259" key="9">
    <source>
        <dbReference type="Pfam" id="PF04734"/>
    </source>
</evidence>
<protein>
    <recommendedName>
        <fullName evidence="3 7">Neutral ceramidase</fullName>
        <ecNumber evidence="2 7">3.5.1.23</ecNumber>
    </recommendedName>
</protein>
<dbReference type="GO" id="GO:0005576">
    <property type="term" value="C:extracellular region"/>
    <property type="evidence" value="ECO:0007669"/>
    <property type="project" value="TreeGrafter"/>
</dbReference>
<evidence type="ECO:0000256" key="8">
    <source>
        <dbReference type="SAM" id="SignalP"/>
    </source>
</evidence>
<keyword evidence="4 7" id="KW-0378">Hydrolase</keyword>
<evidence type="ECO:0000313" key="11">
    <source>
        <dbReference type="EMBL" id="ATU82740.1"/>
    </source>
</evidence>
<reference evidence="11" key="1">
    <citation type="submission" date="2016-10" db="EMBL/GenBank/DDBJ databases">
        <title>The assassin bug Pristhesancus plagipennis produces two different types of venom.</title>
        <authorList>
            <person name="Walker A.A."/>
            <person name="Herzig V."/>
            <person name="Jin J."/>
            <person name="Fry B.G."/>
            <person name="King G.F."/>
        </authorList>
    </citation>
    <scope>NUCLEOTIDE SEQUENCE</scope>
    <source>
        <tissue evidence="11">Venom/labial glands</tissue>
    </source>
</reference>
<evidence type="ECO:0000256" key="1">
    <source>
        <dbReference type="ARBA" id="ARBA00009835"/>
    </source>
</evidence>
<dbReference type="Gene3D" id="2.60.40.2300">
    <property type="entry name" value="Neutral/alkaline non-lysosomal ceramidase, C-terminal domain"/>
    <property type="match status" value="1"/>
</dbReference>
<dbReference type="GO" id="GO:0042759">
    <property type="term" value="P:long-chain fatty acid biosynthetic process"/>
    <property type="evidence" value="ECO:0007669"/>
    <property type="project" value="TreeGrafter"/>
</dbReference>
<dbReference type="EC" id="3.5.1.23" evidence="2 7"/>
<evidence type="ECO:0000256" key="7">
    <source>
        <dbReference type="RuleBase" id="RU366019"/>
    </source>
</evidence>
<feature type="active site" description="Nucleophile" evidence="5">
    <location>
        <position position="272"/>
    </location>
</feature>
<feature type="binding site" evidence="6">
    <location>
        <position position="461"/>
    </location>
    <ligand>
        <name>Zn(2+)</name>
        <dbReference type="ChEBI" id="CHEBI:29105"/>
    </ligand>
</feature>